<comment type="caution">
    <text evidence="1">The sequence shown here is derived from an EMBL/GenBank/DDBJ whole genome shotgun (WGS) entry which is preliminary data.</text>
</comment>
<sequence length="63" mass="7133">MNVELNKKTNGYYVLKSSDISEYCDAEQVARLNGIFHYVAICREYDGKGVEPIDEALNMGRNS</sequence>
<dbReference type="EMBL" id="LAZR01052073">
    <property type="protein sequence ID" value="KKK83762.1"/>
    <property type="molecule type" value="Genomic_DNA"/>
</dbReference>
<gene>
    <name evidence="1" type="ORF">LCGC14_2790140</name>
</gene>
<evidence type="ECO:0000313" key="1">
    <source>
        <dbReference type="EMBL" id="KKK83762.1"/>
    </source>
</evidence>
<organism evidence="1">
    <name type="scientific">marine sediment metagenome</name>
    <dbReference type="NCBI Taxonomy" id="412755"/>
    <lineage>
        <taxon>unclassified sequences</taxon>
        <taxon>metagenomes</taxon>
        <taxon>ecological metagenomes</taxon>
    </lineage>
</organism>
<protein>
    <submittedName>
        <fullName evidence="1">Uncharacterized protein</fullName>
    </submittedName>
</protein>
<accession>A0A0F8YQS3</accession>
<name>A0A0F8YQS3_9ZZZZ</name>
<reference evidence="1" key="1">
    <citation type="journal article" date="2015" name="Nature">
        <title>Complex archaea that bridge the gap between prokaryotes and eukaryotes.</title>
        <authorList>
            <person name="Spang A."/>
            <person name="Saw J.H."/>
            <person name="Jorgensen S.L."/>
            <person name="Zaremba-Niedzwiedzka K."/>
            <person name="Martijn J."/>
            <person name="Lind A.E."/>
            <person name="van Eijk R."/>
            <person name="Schleper C."/>
            <person name="Guy L."/>
            <person name="Ettema T.J."/>
        </authorList>
    </citation>
    <scope>NUCLEOTIDE SEQUENCE</scope>
</reference>
<proteinExistence type="predicted"/>
<dbReference type="AlphaFoldDB" id="A0A0F8YQS3"/>